<comment type="similarity">
    <text evidence="4">Belongs to the WD repeat PAAF1/RPN14 family.</text>
</comment>
<dbReference type="FunFam" id="2.130.10.10:FF:000212">
    <property type="entry name" value="Proteasomal ATPase associated factor 1"/>
    <property type="match status" value="1"/>
</dbReference>
<evidence type="ECO:0000256" key="3">
    <source>
        <dbReference type="ARBA" id="ARBA00022942"/>
    </source>
</evidence>
<dbReference type="SUPFAM" id="SSF50978">
    <property type="entry name" value="WD40 repeat-like"/>
    <property type="match status" value="1"/>
</dbReference>
<accession>A0A8J0TNE3</accession>
<dbReference type="InterPro" id="IPR036322">
    <property type="entry name" value="WD40_repeat_dom_sf"/>
</dbReference>
<keyword evidence="1 7" id="KW-0853">WD repeat</keyword>
<evidence type="ECO:0000256" key="5">
    <source>
        <dbReference type="ARBA" id="ARBA00068927"/>
    </source>
</evidence>
<keyword evidence="3" id="KW-0647">Proteasome</keyword>
<dbReference type="InterPro" id="IPR015943">
    <property type="entry name" value="WD40/YVTN_repeat-like_dom_sf"/>
</dbReference>
<dbReference type="SMART" id="SM00320">
    <property type="entry name" value="WD40"/>
    <property type="match status" value="6"/>
</dbReference>
<dbReference type="GO" id="GO:0000502">
    <property type="term" value="C:proteasome complex"/>
    <property type="evidence" value="ECO:0007669"/>
    <property type="project" value="UniProtKB-KW"/>
</dbReference>
<evidence type="ECO:0000256" key="6">
    <source>
        <dbReference type="ARBA" id="ARBA00075753"/>
    </source>
</evidence>
<dbReference type="Pfam" id="PF00400">
    <property type="entry name" value="WD40"/>
    <property type="match status" value="3"/>
</dbReference>
<dbReference type="PROSITE" id="PS50082">
    <property type="entry name" value="WD_REPEATS_2"/>
    <property type="match status" value="3"/>
</dbReference>
<keyword evidence="8" id="KW-1185">Reference proteome</keyword>
<evidence type="ECO:0000313" key="9">
    <source>
        <dbReference type="RefSeq" id="XP_018087444.1"/>
    </source>
</evidence>
<dbReference type="Xenbase" id="XB-GENE-17341243">
    <property type="gene designation" value="thul16.S"/>
</dbReference>
<protein>
    <recommendedName>
        <fullName evidence="5">Proteasomal ATPase-associated factor 1</fullName>
    </recommendedName>
    <alternativeName>
        <fullName evidence="6">WD repeat-containing protein 71</fullName>
    </alternativeName>
</protein>
<dbReference type="InterPro" id="IPR051179">
    <property type="entry name" value="WD_repeat_multifunction"/>
</dbReference>
<dbReference type="CTD" id="431969"/>
<dbReference type="OrthoDB" id="27537at2759"/>
<evidence type="ECO:0000313" key="10">
    <source>
        <dbReference type="Xenbase" id="XB-GENE-17341243"/>
    </source>
</evidence>
<gene>
    <name evidence="9 10" type="primary">thul16.S</name>
</gene>
<dbReference type="PANTHER" id="PTHR19857">
    <property type="entry name" value="MITOCHONDRIAL DIVISION PROTEIN 1-RELATED"/>
    <property type="match status" value="1"/>
</dbReference>
<dbReference type="InterPro" id="IPR001680">
    <property type="entry name" value="WD40_rpt"/>
</dbReference>
<evidence type="ECO:0000256" key="2">
    <source>
        <dbReference type="ARBA" id="ARBA00022737"/>
    </source>
</evidence>
<name>A0A8J0TNE3_XENLA</name>
<dbReference type="PROSITE" id="PS50294">
    <property type="entry name" value="WD_REPEATS_REGION"/>
    <property type="match status" value="2"/>
</dbReference>
<keyword evidence="2" id="KW-0677">Repeat</keyword>
<dbReference type="FunFam" id="2.130.10.10:FF:000181">
    <property type="entry name" value="Proteasomal ATPase associated factor 1"/>
    <property type="match status" value="1"/>
</dbReference>
<feature type="repeat" description="WD" evidence="7">
    <location>
        <begin position="159"/>
        <end position="200"/>
    </location>
</feature>
<dbReference type="Gene3D" id="2.130.10.10">
    <property type="entry name" value="YVTN repeat-like/Quinoprotein amine dehydrogenase"/>
    <property type="match status" value="2"/>
</dbReference>
<dbReference type="AlphaFoldDB" id="A0A8J0TNE3"/>
<reference evidence="9" key="1">
    <citation type="submission" date="2025-08" db="UniProtKB">
        <authorList>
            <consortium name="RefSeq"/>
        </authorList>
    </citation>
    <scope>IDENTIFICATION</scope>
    <source>
        <strain evidence="9">J_2021</strain>
        <tissue evidence="9">Erythrocytes</tissue>
    </source>
</reference>
<organism evidence="8 9">
    <name type="scientific">Xenopus laevis</name>
    <name type="common">African clawed frog</name>
    <dbReference type="NCBI Taxonomy" id="8355"/>
    <lineage>
        <taxon>Eukaryota</taxon>
        <taxon>Metazoa</taxon>
        <taxon>Chordata</taxon>
        <taxon>Craniata</taxon>
        <taxon>Vertebrata</taxon>
        <taxon>Euteleostomi</taxon>
        <taxon>Amphibia</taxon>
        <taxon>Batrachia</taxon>
        <taxon>Anura</taxon>
        <taxon>Pipoidea</taxon>
        <taxon>Pipidae</taxon>
        <taxon>Xenopodinae</taxon>
        <taxon>Xenopus</taxon>
        <taxon>Xenopus</taxon>
    </lineage>
</organism>
<dbReference type="PANTHER" id="PTHR19857:SF23">
    <property type="entry name" value="THYROID HORMONE UP-REGULATED PROTEIN (GENE 16)"/>
    <property type="match status" value="1"/>
</dbReference>
<dbReference type="GO" id="GO:0005829">
    <property type="term" value="C:cytosol"/>
    <property type="evidence" value="ECO:0007669"/>
    <property type="project" value="UniProtKB-ARBA"/>
</dbReference>
<evidence type="ECO:0000313" key="8">
    <source>
        <dbReference type="Proteomes" id="UP000186698"/>
    </source>
</evidence>
<proteinExistence type="inferred from homology"/>
<evidence type="ECO:0000256" key="1">
    <source>
        <dbReference type="ARBA" id="ARBA00022574"/>
    </source>
</evidence>
<evidence type="ECO:0000256" key="4">
    <source>
        <dbReference type="ARBA" id="ARBA00038321"/>
    </source>
</evidence>
<evidence type="ECO:0000256" key="7">
    <source>
        <dbReference type="PROSITE-ProRule" id="PRU00221"/>
    </source>
</evidence>
<feature type="repeat" description="WD" evidence="7">
    <location>
        <begin position="117"/>
        <end position="158"/>
    </location>
</feature>
<dbReference type="GeneID" id="431969"/>
<feature type="repeat" description="WD" evidence="7">
    <location>
        <begin position="201"/>
        <end position="233"/>
    </location>
</feature>
<dbReference type="AGR" id="Xenbase:XB-GENE-17341243"/>
<dbReference type="Proteomes" id="UP000186698">
    <property type="component" value="Chromosome 8S"/>
</dbReference>
<dbReference type="RefSeq" id="XP_018087444.1">
    <property type="nucleotide sequence ID" value="XM_018231955.2"/>
</dbReference>
<sequence length="424" mass="45668">MLHDSGPHLDIMTPPCDITAPPIYITVFHLVDPPPSLAGKAFTKRKVEGEAWISCKIAGKPTIYGSLKCQGISTDGVPKLISSDEFVVHEITKKSITVSCPGQNISGKFLSPYTSFSRVHSKNVTCLDISSGGALGLSTSTDQTMKIWQTSNGEIRRILEGHVHDVYCCMFFPSGKVVLSGGMDAQVKIWSVDDGSCPVTLKGHKGGILDLAIVDRGRNVITCSRDGTARLWDCGQAACIAIVNNIVNNSCVPINAIALGAVDNAVNLGSPMEVPSDREIGTEGKLLILAREDKMLEGTSLHSRDSVFIFEGSDAFNCCTFISSMDILAGGQDGNIFHLDVRNPKTPVETICRTDSPVLSLVPFKDGYIASHGDGSCFIAQGFDQVLQLTGPDCVPVYQVAAWEKFVYTCCRDGLVRKYQLSDL</sequence>